<reference evidence="3 4" key="1">
    <citation type="journal article" date="2023" name="Plants (Basel)">
        <title>Bridging the Gap: Combining Genomics and Transcriptomics Approaches to Understand Stylosanthes scabra, an Orphan Legume from the Brazilian Caatinga.</title>
        <authorList>
            <person name="Ferreira-Neto J.R.C."/>
            <person name="da Silva M.D."/>
            <person name="Binneck E."/>
            <person name="de Melo N.F."/>
            <person name="da Silva R.H."/>
            <person name="de Melo A.L.T.M."/>
            <person name="Pandolfi V."/>
            <person name="Bustamante F.O."/>
            <person name="Brasileiro-Vidal A.C."/>
            <person name="Benko-Iseppon A.M."/>
        </authorList>
    </citation>
    <scope>NUCLEOTIDE SEQUENCE [LARGE SCALE GENOMIC DNA]</scope>
    <source>
        <tissue evidence="3">Leaves</tissue>
    </source>
</reference>
<evidence type="ECO:0000313" key="4">
    <source>
        <dbReference type="Proteomes" id="UP001341840"/>
    </source>
</evidence>
<keyword evidence="4" id="KW-1185">Reference proteome</keyword>
<feature type="signal peptide" evidence="2">
    <location>
        <begin position="1"/>
        <end position="18"/>
    </location>
</feature>
<comment type="caution">
    <text evidence="3">The sequence shown here is derived from an EMBL/GenBank/DDBJ whole genome shotgun (WGS) entry which is preliminary data.</text>
</comment>
<evidence type="ECO:0000256" key="1">
    <source>
        <dbReference type="SAM" id="Phobius"/>
    </source>
</evidence>
<gene>
    <name evidence="3" type="ORF">PIB30_047918</name>
</gene>
<protein>
    <recommendedName>
        <fullName evidence="5">Transmembrane protein</fullName>
    </recommendedName>
</protein>
<evidence type="ECO:0000256" key="2">
    <source>
        <dbReference type="SAM" id="SignalP"/>
    </source>
</evidence>
<proteinExistence type="predicted"/>
<feature type="transmembrane region" description="Helical" evidence="1">
    <location>
        <begin position="96"/>
        <end position="117"/>
    </location>
</feature>
<feature type="chain" id="PRO_5045372907" description="Transmembrane protein" evidence="2">
    <location>
        <begin position="19"/>
        <end position="119"/>
    </location>
</feature>
<keyword evidence="2" id="KW-0732">Signal</keyword>
<evidence type="ECO:0000313" key="3">
    <source>
        <dbReference type="EMBL" id="MED6147864.1"/>
    </source>
</evidence>
<accession>A0ABU6TGK0</accession>
<dbReference type="EMBL" id="JASCZI010090931">
    <property type="protein sequence ID" value="MED6147864.1"/>
    <property type="molecule type" value="Genomic_DNA"/>
</dbReference>
<sequence length="119" mass="13384">MHLAPIFISRSLLYLVSAEDPGLCFAKSPVVRRWRSSQLQAAVGTPPRCVVPVGSLSSIFMSFESKENYIKAESDANLHLHERVVKIETDCMRLKLLACMNIIGFVFCIFLMLVLLLKL</sequence>
<keyword evidence="1" id="KW-0812">Transmembrane</keyword>
<keyword evidence="1" id="KW-1133">Transmembrane helix</keyword>
<organism evidence="3 4">
    <name type="scientific">Stylosanthes scabra</name>
    <dbReference type="NCBI Taxonomy" id="79078"/>
    <lineage>
        <taxon>Eukaryota</taxon>
        <taxon>Viridiplantae</taxon>
        <taxon>Streptophyta</taxon>
        <taxon>Embryophyta</taxon>
        <taxon>Tracheophyta</taxon>
        <taxon>Spermatophyta</taxon>
        <taxon>Magnoliopsida</taxon>
        <taxon>eudicotyledons</taxon>
        <taxon>Gunneridae</taxon>
        <taxon>Pentapetalae</taxon>
        <taxon>rosids</taxon>
        <taxon>fabids</taxon>
        <taxon>Fabales</taxon>
        <taxon>Fabaceae</taxon>
        <taxon>Papilionoideae</taxon>
        <taxon>50 kb inversion clade</taxon>
        <taxon>dalbergioids sensu lato</taxon>
        <taxon>Dalbergieae</taxon>
        <taxon>Pterocarpus clade</taxon>
        <taxon>Stylosanthes</taxon>
    </lineage>
</organism>
<keyword evidence="1" id="KW-0472">Membrane</keyword>
<evidence type="ECO:0008006" key="5">
    <source>
        <dbReference type="Google" id="ProtNLM"/>
    </source>
</evidence>
<name>A0ABU6TGK0_9FABA</name>
<dbReference type="Proteomes" id="UP001341840">
    <property type="component" value="Unassembled WGS sequence"/>
</dbReference>